<protein>
    <submittedName>
        <fullName evidence="5">(apollo) hypothetical protein</fullName>
    </submittedName>
</protein>
<feature type="compositionally biased region" description="Basic and acidic residues" evidence="3">
    <location>
        <begin position="587"/>
        <end position="603"/>
    </location>
</feature>
<evidence type="ECO:0000259" key="4">
    <source>
        <dbReference type="PROSITE" id="PS50831"/>
    </source>
</evidence>
<sequence length="2002" mass="226355">MVTAATKRLGTSLVLLSVWRPGASPSAPRGSPSESSSAARSPSAPPPPPPPPVWTPTASPQAPRKTFRPVHFEDTPPARRKFTSVEQNGCTSGSENEGRLRTSQSAPATGLSALGGTSSSRLPRVQNPTVTLLQKARENQLTRAPSNIHERDPRLPRDRPSPPIGDPVHALRKGYLSEGEVDRSDYVHGGSHKMAEATRKIEGIGPTTKEGMPVALRSEVKDPSRWYKKMYDTIHKNKYDDDYVTIRYKNHQGQPPLRVSSSKSQYAYFDPRSGYLSEPEGGRNRLGSSTWSDAYDSDAATGPRRRTASVQEDRRDDTFSSFISNNKYSTLASARASQEIYKNQPGRIENYVPGKSSVVDKEAKQWWDEVMDIFDGQNISSTTSLPQTSPKEKKDITSTILSKSNMARALKESGYESDSTLVFRRREETDAPLSPAERRAAYRDLQAGGEPPLRGFRSPAPPRQDESEIEYIPISSTLTKIRVHKKTPHQHEVVCYPMNSESITTRNKRQLDRPDIMSDCPPAPPRRISSKNSNTLKLVTSTRHLSISPNRQLAQRNNQEESNINILKNKLSHKINRQNTQIISKKRSADTKTDTSNLSERRAISTSAPPSVNRKNIHINPTNSTTKKCISERGTSSFSSPRRTLQPTEYASRNKCGDSQSSVLIENGAGRKTPITNILEKVTSLDKLWSSQKRNERLDLPKHTEKYPNKIPVNASLKPNPNKPSVFAGNKVLPKNVTHKSRDMVRTSEKIQKLKAINTLSNTNVSLNEINKSKLQLTTMSNISKSTSHISSVSKKPNSVKTAVVTNLKKKKNSESVIIKPRSVPCHEACNKKSKGTVTKKEGKTKFDKKNVKISVNQEAVDSRNQSGNVMSEPCNPVNLRDITYKRISSKELETTRDSVLSNSFFQHLFLGNPFVPIKSETEQNTKNSVLQKAKHFQSLPHVTQNSPNSLNTYLVHRKPVSLSRFKIWDKHFSPVRFTGPRSVSWPGKIDGEIHKCPSLSKWDGFGSVSSLSTVRSKSEPPTNKIYFSQTSRPLSPNVIFHRKDAPENKIKSTVEEVTQPSSKTLNLQSTSPKSIFIIPQHCKTLSPSRVNVARKSKSVCSKNVQKPIKVNKSEAGTCPTTIYFSPTSRPTSPKVMKSIACRNRSQSTSPVAFRSPSYRRIHNARILNKQVSEISLTKEYRTISAHEYEKKELNKKDSFRTNKYLNLYANDPEYCEYIQDIHNCKPKTERFRELNRYYTYLERVAELEKATSTCDLRHRRKDEEIVDFDRWKKIRAIERAEEELNNLYHKLKLAQSENNFPFYPKDVNDFRWNSGKERGLRVKEKSVENLKEEFEKKPDLELSGQLNQSKDNYKPFWRGTSVAETAFNINRKNLTNINKHHATVTPTITLLQDSSLSELQKKIGLGNGLWSSLSIEQVNALKHQLNAIYSREIETKTNKDSDKYCVEVKNTNCSKRPTLHVRCNSLVTPPTASKIGLELYKSDSIAAITCAVPSVKELKNNVNKIQMTLSEIEKKKISQSLSNEILNRINKKENVLTTSFKKDHNTDSKNVQFVSQDNDLLETKENQNLNMCDTGVKEKADEIKLHVYPTDKSESNYLSSTSETETGSSDLSNKTVIFKGPSKEVLRKVEYFESVNNVVNKPKTIYHARDNSHEKNTVHSNIAFDIKNNEPQLKQISQSQSCTNLKEMFGECEKNKFLSLPSKPDLHSRSSSLCSEVCISDRRTPDTLRYSSDEAMWRSRTPSPDAERYWRTYIKLARAGEVRRIARRFDSPSAAGAILRRHQSDPEIARNGLHNNWSSIERISSHRDKCRAILPVSRVPLRPKNRFMPHIDIISKLAVLCRRSSPRSRSAEEALECRRGEVERIRRRFEAMSLLGPIYSSAPDVRELHNIAPYLACSWIAHRYPKPSDNNRSIKDPSVFVKGRKSPIKKEAKQSVSKGTNLSLKLKNDSVEQQIFDPSVHRPASRYEPPRTPPRPPPAAWPYRLAPFVTPSRLTVTFQGY</sequence>
<feature type="region of interest" description="Disordered" evidence="3">
    <location>
        <begin position="1957"/>
        <end position="1980"/>
    </location>
</feature>
<dbReference type="EMBL" id="CAJQZP010000885">
    <property type="protein sequence ID" value="CAG4992592.1"/>
    <property type="molecule type" value="Genomic_DNA"/>
</dbReference>
<keyword evidence="6" id="KW-1185">Reference proteome</keyword>
<feature type="compositionally biased region" description="Pro residues" evidence="3">
    <location>
        <begin position="1971"/>
        <end position="1980"/>
    </location>
</feature>
<evidence type="ECO:0000256" key="3">
    <source>
        <dbReference type="SAM" id="MobiDB-lite"/>
    </source>
</evidence>
<evidence type="ECO:0000256" key="2">
    <source>
        <dbReference type="ARBA" id="ARBA00022949"/>
    </source>
</evidence>
<dbReference type="OrthoDB" id="19092at2759"/>
<keyword evidence="2" id="KW-0965">Cell junction</keyword>
<feature type="region of interest" description="Disordered" evidence="3">
    <location>
        <begin position="270"/>
        <end position="317"/>
    </location>
</feature>
<gene>
    <name evidence="5" type="ORF">PAPOLLO_LOCUS12341</name>
</gene>
<proteinExistence type="predicted"/>
<dbReference type="InterPro" id="IPR003127">
    <property type="entry name" value="SoHo_dom"/>
</dbReference>
<feature type="compositionally biased region" description="Low complexity" evidence="3">
    <location>
        <begin position="21"/>
        <end position="42"/>
    </location>
</feature>
<feature type="compositionally biased region" description="Low complexity" evidence="3">
    <location>
        <begin position="108"/>
        <end position="120"/>
    </location>
</feature>
<evidence type="ECO:0000313" key="6">
    <source>
        <dbReference type="Proteomes" id="UP000691718"/>
    </source>
</evidence>
<feature type="compositionally biased region" description="Basic and acidic residues" evidence="3">
    <location>
        <begin position="193"/>
        <end position="202"/>
    </location>
</feature>
<feature type="region of interest" description="Disordered" evidence="3">
    <location>
        <begin position="1909"/>
        <end position="1941"/>
    </location>
</feature>
<feature type="region of interest" description="Disordered" evidence="3">
    <location>
        <begin position="578"/>
        <end position="656"/>
    </location>
</feature>
<name>A0A8S3WZB9_PARAO</name>
<feature type="compositionally biased region" description="Polar residues" evidence="3">
    <location>
        <begin position="604"/>
        <end position="656"/>
    </location>
</feature>
<evidence type="ECO:0000313" key="5">
    <source>
        <dbReference type="EMBL" id="CAG4992592.1"/>
    </source>
</evidence>
<feature type="compositionally biased region" description="Basic and acidic residues" evidence="3">
    <location>
        <begin position="148"/>
        <end position="160"/>
    </location>
</feature>
<dbReference type="SMART" id="SM00459">
    <property type="entry name" value="Sorb"/>
    <property type="match status" value="1"/>
</dbReference>
<dbReference type="PROSITE" id="PS50890">
    <property type="entry name" value="PUA"/>
    <property type="match status" value="1"/>
</dbReference>
<comment type="caution">
    <text evidence="5">The sequence shown here is derived from an EMBL/GenBank/DDBJ whole genome shotgun (WGS) entry which is preliminary data.</text>
</comment>
<feature type="compositionally biased region" description="Pro residues" evidence="3">
    <location>
        <begin position="43"/>
        <end position="54"/>
    </location>
</feature>
<feature type="region of interest" description="Disordered" evidence="3">
    <location>
        <begin position="18"/>
        <end position="216"/>
    </location>
</feature>
<dbReference type="GO" id="GO:0070161">
    <property type="term" value="C:anchoring junction"/>
    <property type="evidence" value="ECO:0007669"/>
    <property type="project" value="UniProtKB-SubCell"/>
</dbReference>
<reference evidence="5" key="1">
    <citation type="submission" date="2021-04" db="EMBL/GenBank/DDBJ databases">
        <authorList>
            <person name="Tunstrom K."/>
        </authorList>
    </citation>
    <scope>NUCLEOTIDE SEQUENCE</scope>
</reference>
<accession>A0A8S3WZB9</accession>
<feature type="region of interest" description="Disordered" evidence="3">
    <location>
        <begin position="512"/>
        <end position="531"/>
    </location>
</feature>
<evidence type="ECO:0000256" key="1">
    <source>
        <dbReference type="ARBA" id="ARBA00004282"/>
    </source>
</evidence>
<dbReference type="PROSITE" id="PS50831">
    <property type="entry name" value="SOHO"/>
    <property type="match status" value="1"/>
</dbReference>
<feature type="compositionally biased region" description="Polar residues" evidence="3">
    <location>
        <begin position="84"/>
        <end position="107"/>
    </location>
</feature>
<feature type="domain" description="SoHo" evidence="4">
    <location>
        <begin position="195"/>
        <end position="256"/>
    </location>
</feature>
<comment type="subcellular location">
    <subcellularLocation>
        <location evidence="1">Cell junction</location>
    </subcellularLocation>
</comment>
<dbReference type="Proteomes" id="UP000691718">
    <property type="component" value="Unassembled WGS sequence"/>
</dbReference>
<organism evidence="5 6">
    <name type="scientific">Parnassius apollo</name>
    <name type="common">Apollo butterfly</name>
    <name type="synonym">Papilio apollo</name>
    <dbReference type="NCBI Taxonomy" id="110799"/>
    <lineage>
        <taxon>Eukaryota</taxon>
        <taxon>Metazoa</taxon>
        <taxon>Ecdysozoa</taxon>
        <taxon>Arthropoda</taxon>
        <taxon>Hexapoda</taxon>
        <taxon>Insecta</taxon>
        <taxon>Pterygota</taxon>
        <taxon>Neoptera</taxon>
        <taxon>Endopterygota</taxon>
        <taxon>Lepidoptera</taxon>
        <taxon>Glossata</taxon>
        <taxon>Ditrysia</taxon>
        <taxon>Papilionoidea</taxon>
        <taxon>Papilionidae</taxon>
        <taxon>Parnassiinae</taxon>
        <taxon>Parnassini</taxon>
        <taxon>Parnassius</taxon>
        <taxon>Parnassius</taxon>
    </lineage>
</organism>